<organism evidence="1 2">
    <name type="scientific">Parascaris univalens</name>
    <name type="common">Nematode worm</name>
    <dbReference type="NCBI Taxonomy" id="6257"/>
    <lineage>
        <taxon>Eukaryota</taxon>
        <taxon>Metazoa</taxon>
        <taxon>Ecdysozoa</taxon>
        <taxon>Nematoda</taxon>
        <taxon>Chromadorea</taxon>
        <taxon>Rhabditida</taxon>
        <taxon>Spirurina</taxon>
        <taxon>Ascaridomorpha</taxon>
        <taxon>Ascaridoidea</taxon>
        <taxon>Ascarididae</taxon>
        <taxon>Parascaris</taxon>
    </lineage>
</organism>
<dbReference type="AlphaFoldDB" id="A0A914ZZ71"/>
<name>A0A914ZZ71_PARUN</name>
<dbReference type="Proteomes" id="UP000887569">
    <property type="component" value="Unplaced"/>
</dbReference>
<proteinExistence type="predicted"/>
<sequence length="51" mass="5538">MFTPPRNGAEHLVDAMPVHTMIHTGEAAETNLIKIKAPNKLRAANVVGFDI</sequence>
<reference evidence="2" key="1">
    <citation type="submission" date="2022-11" db="UniProtKB">
        <authorList>
            <consortium name="WormBaseParasite"/>
        </authorList>
    </citation>
    <scope>IDENTIFICATION</scope>
</reference>
<keyword evidence="1" id="KW-1185">Reference proteome</keyword>
<evidence type="ECO:0000313" key="1">
    <source>
        <dbReference type="Proteomes" id="UP000887569"/>
    </source>
</evidence>
<dbReference type="WBParaSite" id="PgE066_g001_t01">
    <property type="protein sequence ID" value="PgE066_g001_t01"/>
    <property type="gene ID" value="PgE066_g001"/>
</dbReference>
<evidence type="ECO:0000313" key="2">
    <source>
        <dbReference type="WBParaSite" id="PgE066_g001_t01"/>
    </source>
</evidence>
<protein>
    <submittedName>
        <fullName evidence="2">Uncharacterized protein</fullName>
    </submittedName>
</protein>
<accession>A0A914ZZ71</accession>